<dbReference type="InterPro" id="IPR001352">
    <property type="entry name" value="RNase_HII/HIII"/>
</dbReference>
<gene>
    <name evidence="14 19" type="primary">rnhB</name>
    <name evidence="19" type="ORF">GCM10008025_38320</name>
</gene>
<dbReference type="InterPro" id="IPR024567">
    <property type="entry name" value="RNase_HII/HIII_dom"/>
</dbReference>
<dbReference type="SUPFAM" id="SSF53098">
    <property type="entry name" value="Ribonuclease H-like"/>
    <property type="match status" value="1"/>
</dbReference>
<comment type="catalytic activity">
    <reaction evidence="1 14 15 16">
        <text>Endonucleolytic cleavage to 5'-phosphomonoester.</text>
        <dbReference type="EC" id="3.1.26.4"/>
    </reaction>
</comment>
<dbReference type="InterPro" id="IPR036397">
    <property type="entry name" value="RNaseH_sf"/>
</dbReference>
<evidence type="ECO:0000256" key="14">
    <source>
        <dbReference type="HAMAP-Rule" id="MF_00052"/>
    </source>
</evidence>
<evidence type="ECO:0000256" key="12">
    <source>
        <dbReference type="ARBA" id="ARBA00022801"/>
    </source>
</evidence>
<organism evidence="19 20">
    <name type="scientific">Ornithinibacillus halotolerans</name>
    <dbReference type="NCBI Taxonomy" id="1274357"/>
    <lineage>
        <taxon>Bacteria</taxon>
        <taxon>Bacillati</taxon>
        <taxon>Bacillota</taxon>
        <taxon>Bacilli</taxon>
        <taxon>Bacillales</taxon>
        <taxon>Bacillaceae</taxon>
        <taxon>Ornithinibacillus</taxon>
    </lineage>
</organism>
<dbReference type="NCBIfam" id="NF000594">
    <property type="entry name" value="PRK00015.1-1"/>
    <property type="match status" value="1"/>
</dbReference>
<comment type="similarity">
    <text evidence="5 14 16">Belongs to the RNase HII family.</text>
</comment>
<dbReference type="GO" id="GO:0003723">
    <property type="term" value="F:RNA binding"/>
    <property type="evidence" value="ECO:0007669"/>
    <property type="project" value="UniProtKB-UniRule"/>
</dbReference>
<dbReference type="GO" id="GO:0043137">
    <property type="term" value="P:DNA replication, removal of RNA primer"/>
    <property type="evidence" value="ECO:0007669"/>
    <property type="project" value="TreeGrafter"/>
</dbReference>
<keyword evidence="17" id="KW-0175">Coiled coil</keyword>
<dbReference type="HAMAP" id="MF_00052_B">
    <property type="entry name" value="RNase_HII_B"/>
    <property type="match status" value="1"/>
</dbReference>
<dbReference type="InterPro" id="IPR012337">
    <property type="entry name" value="RNaseH-like_sf"/>
</dbReference>
<evidence type="ECO:0000256" key="5">
    <source>
        <dbReference type="ARBA" id="ARBA00007383"/>
    </source>
</evidence>
<keyword evidence="12 14" id="KW-0378">Hydrolase</keyword>
<keyword evidence="8 14" id="KW-0963">Cytoplasm</keyword>
<feature type="coiled-coil region" evidence="17">
    <location>
        <begin position="37"/>
        <end position="64"/>
    </location>
</feature>
<dbReference type="InterPro" id="IPR022898">
    <property type="entry name" value="RNase_HII"/>
</dbReference>
<comment type="function">
    <text evidence="3 14 16">Endonuclease that specifically degrades the RNA of RNA-DNA hybrids.</text>
</comment>
<evidence type="ECO:0000256" key="6">
    <source>
        <dbReference type="ARBA" id="ARBA00012180"/>
    </source>
</evidence>
<comment type="cofactor">
    <cofactor evidence="2">
        <name>Mg(2+)</name>
        <dbReference type="ChEBI" id="CHEBI:18420"/>
    </cofactor>
</comment>
<dbReference type="PANTHER" id="PTHR10954">
    <property type="entry name" value="RIBONUCLEASE H2 SUBUNIT A"/>
    <property type="match status" value="1"/>
</dbReference>
<dbReference type="EC" id="3.1.26.4" evidence="6 14"/>
<dbReference type="PROSITE" id="PS51975">
    <property type="entry name" value="RNASE_H_2"/>
    <property type="match status" value="1"/>
</dbReference>
<dbReference type="GO" id="GO:0005737">
    <property type="term" value="C:cytoplasm"/>
    <property type="evidence" value="ECO:0007669"/>
    <property type="project" value="UniProtKB-SubCell"/>
</dbReference>
<evidence type="ECO:0000256" key="8">
    <source>
        <dbReference type="ARBA" id="ARBA00022490"/>
    </source>
</evidence>
<evidence type="ECO:0000256" key="16">
    <source>
        <dbReference type="RuleBase" id="RU003515"/>
    </source>
</evidence>
<keyword evidence="13 14" id="KW-0464">Manganese</keyword>
<evidence type="ECO:0000259" key="18">
    <source>
        <dbReference type="PROSITE" id="PS51975"/>
    </source>
</evidence>
<feature type="domain" description="RNase H type-2" evidence="18">
    <location>
        <begin position="71"/>
        <end position="256"/>
    </location>
</feature>
<evidence type="ECO:0000313" key="20">
    <source>
        <dbReference type="Proteomes" id="UP000613512"/>
    </source>
</evidence>
<sequence>MENRPITEIKTRFKENQLTAHEIALLRNDPRKGVQQIIKAYEKKKLKEKELEILQEKMFTYERNSYANGKTYVAGVDEAGRGPLAGPVVAAAVILPTDFKLLGLNDSKQLSEPKREEFFEYIIEHAISYGISIVQNDVIDNINIYEATKLAMREAIAQLNPQADHVLIDAVPLEGLTCSSESIVKGDAKSVSIAAASILAKVTRDRLMREIHVEYPMYDFASNMGYGTKLHIDRLREYGISPYHRTSFAPIKDNLK</sequence>
<dbReference type="RefSeq" id="WP_188386291.1">
    <property type="nucleotide sequence ID" value="NZ_BMEY01000032.1"/>
</dbReference>
<reference evidence="19" key="2">
    <citation type="submission" date="2020-09" db="EMBL/GenBank/DDBJ databases">
        <authorList>
            <person name="Sun Q."/>
            <person name="Zhou Y."/>
        </authorList>
    </citation>
    <scope>NUCLEOTIDE SEQUENCE</scope>
    <source>
        <strain evidence="19">CGMCC 1.12408</strain>
    </source>
</reference>
<dbReference type="CDD" id="cd07182">
    <property type="entry name" value="RNase_HII_bacteria_HII_like"/>
    <property type="match status" value="1"/>
</dbReference>
<dbReference type="GO" id="GO:0006298">
    <property type="term" value="P:mismatch repair"/>
    <property type="evidence" value="ECO:0007669"/>
    <property type="project" value="TreeGrafter"/>
</dbReference>
<accession>A0A916SBC2</accession>
<feature type="binding site" evidence="14 15">
    <location>
        <position position="78"/>
    </location>
    <ligand>
        <name>a divalent metal cation</name>
        <dbReference type="ChEBI" id="CHEBI:60240"/>
    </ligand>
</feature>
<evidence type="ECO:0000256" key="17">
    <source>
        <dbReference type="SAM" id="Coils"/>
    </source>
</evidence>
<protein>
    <recommendedName>
        <fullName evidence="7 14">Ribonuclease HII</fullName>
        <shortName evidence="14">RNase HII</shortName>
        <ecNumber evidence="6 14">3.1.26.4</ecNumber>
    </recommendedName>
</protein>
<evidence type="ECO:0000256" key="1">
    <source>
        <dbReference type="ARBA" id="ARBA00000077"/>
    </source>
</evidence>
<comment type="cofactor">
    <cofactor evidence="14 15">
        <name>Mn(2+)</name>
        <dbReference type="ChEBI" id="CHEBI:29035"/>
    </cofactor>
    <cofactor evidence="14 15">
        <name>Mg(2+)</name>
        <dbReference type="ChEBI" id="CHEBI:18420"/>
    </cofactor>
    <text evidence="14 15">Manganese or magnesium. Binds 1 divalent metal ion per monomer in the absence of substrate. May bind a second metal ion after substrate binding.</text>
</comment>
<evidence type="ECO:0000313" key="19">
    <source>
        <dbReference type="EMBL" id="GGA92213.1"/>
    </source>
</evidence>
<evidence type="ECO:0000256" key="4">
    <source>
        <dbReference type="ARBA" id="ARBA00004496"/>
    </source>
</evidence>
<evidence type="ECO:0000256" key="7">
    <source>
        <dbReference type="ARBA" id="ARBA00019179"/>
    </source>
</evidence>
<evidence type="ECO:0000256" key="9">
    <source>
        <dbReference type="ARBA" id="ARBA00022722"/>
    </source>
</evidence>
<evidence type="ECO:0000256" key="13">
    <source>
        <dbReference type="ARBA" id="ARBA00023211"/>
    </source>
</evidence>
<dbReference type="EMBL" id="BMEY01000032">
    <property type="protein sequence ID" value="GGA92213.1"/>
    <property type="molecule type" value="Genomic_DNA"/>
</dbReference>
<keyword evidence="9 14" id="KW-0540">Nuclease</keyword>
<comment type="subcellular location">
    <subcellularLocation>
        <location evidence="4 14">Cytoplasm</location>
    </subcellularLocation>
</comment>
<evidence type="ECO:0000256" key="15">
    <source>
        <dbReference type="PROSITE-ProRule" id="PRU01319"/>
    </source>
</evidence>
<dbReference type="GO" id="GO:0030145">
    <property type="term" value="F:manganese ion binding"/>
    <property type="evidence" value="ECO:0007669"/>
    <property type="project" value="UniProtKB-UniRule"/>
</dbReference>
<reference evidence="19" key="1">
    <citation type="journal article" date="2014" name="Int. J. Syst. Evol. Microbiol.">
        <title>Complete genome sequence of Corynebacterium casei LMG S-19264T (=DSM 44701T), isolated from a smear-ripened cheese.</title>
        <authorList>
            <consortium name="US DOE Joint Genome Institute (JGI-PGF)"/>
            <person name="Walter F."/>
            <person name="Albersmeier A."/>
            <person name="Kalinowski J."/>
            <person name="Ruckert C."/>
        </authorList>
    </citation>
    <scope>NUCLEOTIDE SEQUENCE</scope>
    <source>
        <strain evidence="19">CGMCC 1.12408</strain>
    </source>
</reference>
<feature type="binding site" evidence="14 15">
    <location>
        <position position="169"/>
    </location>
    <ligand>
        <name>a divalent metal cation</name>
        <dbReference type="ChEBI" id="CHEBI:60240"/>
    </ligand>
</feature>
<evidence type="ECO:0000256" key="3">
    <source>
        <dbReference type="ARBA" id="ARBA00004065"/>
    </source>
</evidence>
<keyword evidence="10 14" id="KW-0479">Metal-binding</keyword>
<dbReference type="GO" id="GO:0032299">
    <property type="term" value="C:ribonuclease H2 complex"/>
    <property type="evidence" value="ECO:0007669"/>
    <property type="project" value="TreeGrafter"/>
</dbReference>
<dbReference type="NCBIfam" id="NF000595">
    <property type="entry name" value="PRK00015.1-3"/>
    <property type="match status" value="1"/>
</dbReference>
<keyword evidence="11 14" id="KW-0255">Endonuclease</keyword>
<keyword evidence="20" id="KW-1185">Reference proteome</keyword>
<feature type="binding site" evidence="14 15">
    <location>
        <position position="77"/>
    </location>
    <ligand>
        <name>a divalent metal cation</name>
        <dbReference type="ChEBI" id="CHEBI:60240"/>
    </ligand>
</feature>
<dbReference type="PANTHER" id="PTHR10954:SF18">
    <property type="entry name" value="RIBONUCLEASE HII"/>
    <property type="match status" value="1"/>
</dbReference>
<evidence type="ECO:0000256" key="2">
    <source>
        <dbReference type="ARBA" id="ARBA00001946"/>
    </source>
</evidence>
<dbReference type="Gene3D" id="3.30.420.10">
    <property type="entry name" value="Ribonuclease H-like superfamily/Ribonuclease H"/>
    <property type="match status" value="1"/>
</dbReference>
<dbReference type="Pfam" id="PF01351">
    <property type="entry name" value="RNase_HII"/>
    <property type="match status" value="1"/>
</dbReference>
<dbReference type="GO" id="GO:0004523">
    <property type="term" value="F:RNA-DNA hybrid ribonuclease activity"/>
    <property type="evidence" value="ECO:0007669"/>
    <property type="project" value="UniProtKB-UniRule"/>
</dbReference>
<dbReference type="AlphaFoldDB" id="A0A916SBC2"/>
<comment type="caution">
    <text evidence="19">The sequence shown here is derived from an EMBL/GenBank/DDBJ whole genome shotgun (WGS) entry which is preliminary data.</text>
</comment>
<name>A0A916SBC2_9BACI</name>
<evidence type="ECO:0000256" key="10">
    <source>
        <dbReference type="ARBA" id="ARBA00022723"/>
    </source>
</evidence>
<dbReference type="FunFam" id="3.30.420.10:FF:000006">
    <property type="entry name" value="Ribonuclease HII"/>
    <property type="match status" value="1"/>
</dbReference>
<evidence type="ECO:0000256" key="11">
    <source>
        <dbReference type="ARBA" id="ARBA00022759"/>
    </source>
</evidence>
<dbReference type="Proteomes" id="UP000613512">
    <property type="component" value="Unassembled WGS sequence"/>
</dbReference>
<proteinExistence type="inferred from homology"/>